<dbReference type="HOGENOM" id="CLU_040416_0_0_9"/>
<dbReference type="AlphaFoldDB" id="C8W5S2"/>
<sequence length="191" mass="20884">MQPIILASSSPRRHDLLKLIKLPFDTIVRDVDENIDEKLTPAQNVELLSLRKASAVAQELSRGIVIGADTVVVKNGRILGKPNSRLHAAEMLKFLSGGSHEVWTGVAVINAADGRKQVFSERTEVILKDLTGEEIEDYINTGEPMDKAGAYAAQGIGCVLVKGIRGCFFNVVGLPVYRLAEVLKTFEVRVF</sequence>
<evidence type="ECO:0000256" key="3">
    <source>
        <dbReference type="HAMAP-Rule" id="MF_00528"/>
    </source>
</evidence>
<dbReference type="OrthoDB" id="9807767at2"/>
<feature type="active site" description="Proton acceptor" evidence="3">
    <location>
        <position position="69"/>
    </location>
</feature>
<gene>
    <name evidence="4" type="ordered locus">Dtox_3341</name>
</gene>
<dbReference type="PANTHER" id="PTHR43213">
    <property type="entry name" value="BIFUNCTIONAL DTTP/UTP PYROPHOSPHATASE/METHYLTRANSFERASE PROTEIN-RELATED"/>
    <property type="match status" value="1"/>
</dbReference>
<comment type="subcellular location">
    <subcellularLocation>
        <location evidence="3">Cytoplasm</location>
    </subcellularLocation>
</comment>
<dbReference type="eggNOG" id="COG0424">
    <property type="taxonomic scope" value="Bacteria"/>
</dbReference>
<dbReference type="KEGG" id="dae:Dtox_3341"/>
<dbReference type="STRING" id="485916.Dtox_3341"/>
<dbReference type="GO" id="GO:0036221">
    <property type="term" value="F:UTP diphosphatase activity"/>
    <property type="evidence" value="ECO:0007669"/>
    <property type="project" value="RHEA"/>
</dbReference>
<evidence type="ECO:0000256" key="2">
    <source>
        <dbReference type="ARBA" id="ARBA00022801"/>
    </source>
</evidence>
<organism evidence="4 5">
    <name type="scientific">Desulfofarcimen acetoxidans (strain ATCC 49208 / DSM 771 / KCTC 5769 / VKM B-1644 / 5575)</name>
    <name type="common">Desulfotomaculum acetoxidans</name>
    <dbReference type="NCBI Taxonomy" id="485916"/>
    <lineage>
        <taxon>Bacteria</taxon>
        <taxon>Bacillati</taxon>
        <taxon>Bacillota</taxon>
        <taxon>Clostridia</taxon>
        <taxon>Eubacteriales</taxon>
        <taxon>Peptococcaceae</taxon>
        <taxon>Desulfofarcimen</taxon>
    </lineage>
</organism>
<comment type="similarity">
    <text evidence="3">Belongs to the Maf family. YhdE subfamily.</text>
</comment>
<accession>C8W5S2</accession>
<feature type="site" description="Important for substrate specificity" evidence="3">
    <location>
        <position position="12"/>
    </location>
</feature>
<dbReference type="PIRSF" id="PIRSF006305">
    <property type="entry name" value="Maf"/>
    <property type="match status" value="1"/>
</dbReference>
<feature type="site" description="Important for substrate specificity" evidence="3">
    <location>
        <position position="154"/>
    </location>
</feature>
<dbReference type="Gene3D" id="3.90.950.10">
    <property type="match status" value="1"/>
</dbReference>
<keyword evidence="5" id="KW-1185">Reference proteome</keyword>
<dbReference type="PANTHER" id="PTHR43213:SF5">
    <property type="entry name" value="BIFUNCTIONAL DTTP_UTP PYROPHOSPHATASE_METHYLTRANSFERASE PROTEIN-RELATED"/>
    <property type="match status" value="1"/>
</dbReference>
<dbReference type="NCBIfam" id="TIGR00172">
    <property type="entry name" value="maf"/>
    <property type="match status" value="1"/>
</dbReference>
<keyword evidence="3" id="KW-0546">Nucleotide metabolism</keyword>
<dbReference type="GO" id="GO:0009117">
    <property type="term" value="P:nucleotide metabolic process"/>
    <property type="evidence" value="ECO:0007669"/>
    <property type="project" value="UniProtKB-KW"/>
</dbReference>
<dbReference type="EC" id="3.6.1.9" evidence="3"/>
<dbReference type="RefSeq" id="WP_015758762.1">
    <property type="nucleotide sequence ID" value="NC_013216.1"/>
</dbReference>
<dbReference type="Proteomes" id="UP000002217">
    <property type="component" value="Chromosome"/>
</dbReference>
<keyword evidence="2 3" id="KW-0378">Hydrolase</keyword>
<feature type="site" description="Important for substrate specificity" evidence="3">
    <location>
        <position position="70"/>
    </location>
</feature>
<comment type="cofactor">
    <cofactor evidence="1 3">
        <name>a divalent metal cation</name>
        <dbReference type="ChEBI" id="CHEBI:60240"/>
    </cofactor>
</comment>
<comment type="catalytic activity">
    <reaction evidence="3">
        <text>UTP + H2O = UMP + diphosphate + H(+)</text>
        <dbReference type="Rhea" id="RHEA:29395"/>
        <dbReference type="ChEBI" id="CHEBI:15377"/>
        <dbReference type="ChEBI" id="CHEBI:15378"/>
        <dbReference type="ChEBI" id="CHEBI:33019"/>
        <dbReference type="ChEBI" id="CHEBI:46398"/>
        <dbReference type="ChEBI" id="CHEBI:57865"/>
        <dbReference type="EC" id="3.6.1.9"/>
    </reaction>
</comment>
<dbReference type="GO" id="GO:0005737">
    <property type="term" value="C:cytoplasm"/>
    <property type="evidence" value="ECO:0007669"/>
    <property type="project" value="UniProtKB-SubCell"/>
</dbReference>
<keyword evidence="3" id="KW-0963">Cytoplasm</keyword>
<name>C8W5S2_DESAS</name>
<dbReference type="GO" id="GO:0036218">
    <property type="term" value="F:dTTP diphosphatase activity"/>
    <property type="evidence" value="ECO:0007669"/>
    <property type="project" value="RHEA"/>
</dbReference>
<reference evidence="4 5" key="1">
    <citation type="journal article" date="2009" name="Stand. Genomic Sci.">
        <title>Complete genome sequence of Desulfotomaculum acetoxidans type strain (5575).</title>
        <authorList>
            <person name="Spring S."/>
            <person name="Lapidus A."/>
            <person name="Schroder M."/>
            <person name="Gleim D."/>
            <person name="Sims D."/>
            <person name="Meincke L."/>
            <person name="Glavina Del Rio T."/>
            <person name="Tice H."/>
            <person name="Copeland A."/>
            <person name="Cheng J.F."/>
            <person name="Lucas S."/>
            <person name="Chen F."/>
            <person name="Nolan M."/>
            <person name="Bruce D."/>
            <person name="Goodwin L."/>
            <person name="Pitluck S."/>
            <person name="Ivanova N."/>
            <person name="Mavromatis K."/>
            <person name="Mikhailova N."/>
            <person name="Pati A."/>
            <person name="Chen A."/>
            <person name="Palaniappan K."/>
            <person name="Land M."/>
            <person name="Hauser L."/>
            <person name="Chang Y.J."/>
            <person name="Jeffries C.D."/>
            <person name="Chain P."/>
            <person name="Saunders E."/>
            <person name="Brettin T."/>
            <person name="Detter J.C."/>
            <person name="Goker M."/>
            <person name="Bristow J."/>
            <person name="Eisen J.A."/>
            <person name="Markowitz V."/>
            <person name="Hugenholtz P."/>
            <person name="Kyrpides N.C."/>
            <person name="Klenk H.P."/>
            <person name="Han C."/>
        </authorList>
    </citation>
    <scope>NUCLEOTIDE SEQUENCE [LARGE SCALE GENOMIC DNA]</scope>
    <source>
        <strain evidence="5">ATCC 49208 / DSM 771 / VKM B-1644</strain>
    </source>
</reference>
<dbReference type="SUPFAM" id="SSF52972">
    <property type="entry name" value="ITPase-like"/>
    <property type="match status" value="1"/>
</dbReference>
<dbReference type="InterPro" id="IPR029001">
    <property type="entry name" value="ITPase-like_fam"/>
</dbReference>
<comment type="catalytic activity">
    <reaction evidence="3">
        <text>dTTP + H2O = dTMP + diphosphate + H(+)</text>
        <dbReference type="Rhea" id="RHEA:28534"/>
        <dbReference type="ChEBI" id="CHEBI:15377"/>
        <dbReference type="ChEBI" id="CHEBI:15378"/>
        <dbReference type="ChEBI" id="CHEBI:33019"/>
        <dbReference type="ChEBI" id="CHEBI:37568"/>
        <dbReference type="ChEBI" id="CHEBI:63528"/>
        <dbReference type="EC" id="3.6.1.9"/>
    </reaction>
</comment>
<dbReference type="EMBL" id="CP001720">
    <property type="protein sequence ID" value="ACV64072.1"/>
    <property type="molecule type" value="Genomic_DNA"/>
</dbReference>
<dbReference type="InterPro" id="IPR003697">
    <property type="entry name" value="Maf-like"/>
</dbReference>
<dbReference type="Pfam" id="PF02545">
    <property type="entry name" value="Maf"/>
    <property type="match status" value="1"/>
</dbReference>
<dbReference type="HAMAP" id="MF_00528">
    <property type="entry name" value="Maf"/>
    <property type="match status" value="1"/>
</dbReference>
<dbReference type="CDD" id="cd00555">
    <property type="entry name" value="Maf"/>
    <property type="match status" value="1"/>
</dbReference>
<proteinExistence type="inferred from homology"/>
<evidence type="ECO:0000256" key="1">
    <source>
        <dbReference type="ARBA" id="ARBA00001968"/>
    </source>
</evidence>
<comment type="function">
    <text evidence="3">Nucleoside triphosphate pyrophosphatase that hydrolyzes dTTP and UTP. May have a dual role in cell division arrest and in preventing the incorporation of modified nucleotides into cellular nucleic acids.</text>
</comment>
<evidence type="ECO:0000313" key="5">
    <source>
        <dbReference type="Proteomes" id="UP000002217"/>
    </source>
</evidence>
<evidence type="ECO:0000313" key="4">
    <source>
        <dbReference type="EMBL" id="ACV64072.1"/>
    </source>
</evidence>
<comment type="caution">
    <text evidence="3">Lacks conserved residue(s) required for the propagation of feature annotation.</text>
</comment>
<protein>
    <recommendedName>
        <fullName evidence="3">dTTP/UTP pyrophosphatase</fullName>
        <shortName evidence="3">dTTPase/UTPase</shortName>
        <ecNumber evidence="3">3.6.1.9</ecNumber>
    </recommendedName>
    <alternativeName>
        <fullName evidence="3">Nucleoside triphosphate pyrophosphatase</fullName>
    </alternativeName>
    <alternativeName>
        <fullName evidence="3">Nucleotide pyrophosphatase</fullName>
        <shortName evidence="3">Nucleotide PPase</shortName>
    </alternativeName>
</protein>